<keyword evidence="2 4" id="KW-0378">Hydrolase</keyword>
<dbReference type="InterPro" id="IPR050300">
    <property type="entry name" value="GDXG_lipolytic_enzyme"/>
</dbReference>
<dbReference type="RefSeq" id="WP_263544894.1">
    <property type="nucleotide sequence ID" value="NZ_JAOVZO020000014.1"/>
</dbReference>
<dbReference type="Proteomes" id="UP001139971">
    <property type="component" value="Unassembled WGS sequence"/>
</dbReference>
<dbReference type="InterPro" id="IPR013094">
    <property type="entry name" value="AB_hydrolase_3"/>
</dbReference>
<dbReference type="SUPFAM" id="SSF53474">
    <property type="entry name" value="alpha/beta-Hydrolases"/>
    <property type="match status" value="1"/>
</dbReference>
<dbReference type="PANTHER" id="PTHR48081">
    <property type="entry name" value="AB HYDROLASE SUPERFAMILY PROTEIN C4A8.06C"/>
    <property type="match status" value="1"/>
</dbReference>
<evidence type="ECO:0000313" key="4">
    <source>
        <dbReference type="EMBL" id="MDC8012773.1"/>
    </source>
</evidence>
<comment type="similarity">
    <text evidence="1">Belongs to the 'GDXG' lipolytic enzyme family.</text>
</comment>
<dbReference type="Gene3D" id="3.40.50.1820">
    <property type="entry name" value="alpha/beta hydrolase"/>
    <property type="match status" value="1"/>
</dbReference>
<dbReference type="Pfam" id="PF07859">
    <property type="entry name" value="Abhydrolase_3"/>
    <property type="match status" value="1"/>
</dbReference>
<dbReference type="EMBL" id="JAOVZO020000014">
    <property type="protein sequence ID" value="MDC8012773.1"/>
    <property type="molecule type" value="Genomic_DNA"/>
</dbReference>
<comment type="caution">
    <text evidence="4">The sequence shown here is derived from an EMBL/GenBank/DDBJ whole genome shotgun (WGS) entry which is preliminary data.</text>
</comment>
<organism evidence="4 5">
    <name type="scientific">Tahibacter soli</name>
    <dbReference type="NCBI Taxonomy" id="2983605"/>
    <lineage>
        <taxon>Bacteria</taxon>
        <taxon>Pseudomonadati</taxon>
        <taxon>Pseudomonadota</taxon>
        <taxon>Gammaproteobacteria</taxon>
        <taxon>Lysobacterales</taxon>
        <taxon>Rhodanobacteraceae</taxon>
        <taxon>Tahibacter</taxon>
    </lineage>
</organism>
<feature type="domain" description="Alpha/beta hydrolase fold-3" evidence="3">
    <location>
        <begin position="73"/>
        <end position="271"/>
    </location>
</feature>
<dbReference type="AlphaFoldDB" id="A0A9X3YL84"/>
<evidence type="ECO:0000256" key="1">
    <source>
        <dbReference type="ARBA" id="ARBA00010515"/>
    </source>
</evidence>
<reference evidence="4" key="1">
    <citation type="submission" date="2023-02" db="EMBL/GenBank/DDBJ databases">
        <title>Tahibacter soli sp. nov. isolated from soil.</title>
        <authorList>
            <person name="Baek J.H."/>
            <person name="Lee J.K."/>
            <person name="Choi D.G."/>
            <person name="Jeon C.O."/>
        </authorList>
    </citation>
    <scope>NUCLEOTIDE SEQUENCE</scope>
    <source>
        <strain evidence="4">BL</strain>
    </source>
</reference>
<name>A0A9X3YL84_9GAMM</name>
<keyword evidence="5" id="KW-1185">Reference proteome</keyword>
<evidence type="ECO:0000256" key="2">
    <source>
        <dbReference type="ARBA" id="ARBA00022801"/>
    </source>
</evidence>
<sequence length="297" mass="30732">MTIVAIDDADVAAARALRVAFARFWSEAKGDARDVYDVFVAATPTADGIATRQAADMPGWWCEPADAVAGRAILFVHGGGYGLGHAAAYRGFASQIAARAHAPVFALEYPLAPEATLGAALELAATTLARLAATFASVAVVGDSAGGGLALATVLEARRRGIPVAAVVAFSPWTDLSLGGDSARDCAVGDPLLDVGYLKASAAAYLGPAPATDPRASPLFDPDLALLPPTLIQVGSDEVLLDDSRRLAEYARAAGADATLEVWQGMHHVFQLNTRELASARRALDRASAFLATHLAD</sequence>
<dbReference type="InterPro" id="IPR029058">
    <property type="entry name" value="AB_hydrolase_fold"/>
</dbReference>
<accession>A0A9X3YL84</accession>
<proteinExistence type="inferred from homology"/>
<evidence type="ECO:0000313" key="5">
    <source>
        <dbReference type="Proteomes" id="UP001139971"/>
    </source>
</evidence>
<gene>
    <name evidence="4" type="ORF">OD750_009460</name>
</gene>
<evidence type="ECO:0000259" key="3">
    <source>
        <dbReference type="Pfam" id="PF07859"/>
    </source>
</evidence>
<dbReference type="GO" id="GO:0004806">
    <property type="term" value="F:triacylglycerol lipase activity"/>
    <property type="evidence" value="ECO:0007669"/>
    <property type="project" value="TreeGrafter"/>
</dbReference>
<protein>
    <submittedName>
        <fullName evidence="4">Alpha/beta hydrolase</fullName>
    </submittedName>
</protein>
<dbReference type="PANTHER" id="PTHR48081:SF30">
    <property type="entry name" value="ACETYL-HYDROLASE LIPR-RELATED"/>
    <property type="match status" value="1"/>
</dbReference>